<reference evidence="2" key="1">
    <citation type="submission" date="2020-02" db="EMBL/GenBank/DDBJ databases">
        <authorList>
            <person name="Meier V. D."/>
        </authorList>
    </citation>
    <scope>NUCLEOTIDE SEQUENCE</scope>
    <source>
        <strain evidence="2">AVDCRST_MAG88</strain>
    </source>
</reference>
<proteinExistence type="predicted"/>
<dbReference type="EMBL" id="CADCWM010001211">
    <property type="protein sequence ID" value="CAA9589848.1"/>
    <property type="molecule type" value="Genomic_DNA"/>
</dbReference>
<evidence type="ECO:0000313" key="2">
    <source>
        <dbReference type="EMBL" id="CAA9589848.1"/>
    </source>
</evidence>
<organism evidence="2">
    <name type="scientific">uncultured Thermomicrobiales bacterium</name>
    <dbReference type="NCBI Taxonomy" id="1645740"/>
    <lineage>
        <taxon>Bacteria</taxon>
        <taxon>Pseudomonadati</taxon>
        <taxon>Thermomicrobiota</taxon>
        <taxon>Thermomicrobia</taxon>
        <taxon>Thermomicrobiales</taxon>
        <taxon>environmental samples</taxon>
    </lineage>
</organism>
<protein>
    <submittedName>
        <fullName evidence="2">Uncharacterized protein</fullName>
    </submittedName>
</protein>
<name>A0A6J4VUR7_9BACT</name>
<sequence>TRSWSRSPRARTVTPSPSRPPCRLSVRRG</sequence>
<gene>
    <name evidence="2" type="ORF">AVDCRST_MAG88-4674</name>
</gene>
<feature type="non-terminal residue" evidence="2">
    <location>
        <position position="29"/>
    </location>
</feature>
<accession>A0A6J4VUR7</accession>
<feature type="non-terminal residue" evidence="2">
    <location>
        <position position="1"/>
    </location>
</feature>
<evidence type="ECO:0000256" key="1">
    <source>
        <dbReference type="SAM" id="MobiDB-lite"/>
    </source>
</evidence>
<dbReference type="AlphaFoldDB" id="A0A6J4VUR7"/>
<feature type="region of interest" description="Disordered" evidence="1">
    <location>
        <begin position="1"/>
        <end position="29"/>
    </location>
</feature>